<reference evidence="2 3" key="1">
    <citation type="journal article" date="2018" name="Sci. Rep.">
        <title>Genomic signatures of local adaptation to the degree of environmental predictability in rotifers.</title>
        <authorList>
            <person name="Franch-Gras L."/>
            <person name="Hahn C."/>
            <person name="Garcia-Roger E.M."/>
            <person name="Carmona M.J."/>
            <person name="Serra M."/>
            <person name="Gomez A."/>
        </authorList>
    </citation>
    <scope>NUCLEOTIDE SEQUENCE [LARGE SCALE GENOMIC DNA]</scope>
    <source>
        <strain evidence="2">HYR1</strain>
    </source>
</reference>
<proteinExistence type="predicted"/>
<comment type="caution">
    <text evidence="2">The sequence shown here is derived from an EMBL/GenBank/DDBJ whole genome shotgun (WGS) entry which is preliminary data.</text>
</comment>
<dbReference type="AlphaFoldDB" id="A0A3M7RUW3"/>
<name>A0A3M7RUW3_BRAPC</name>
<dbReference type="EMBL" id="REGN01002595">
    <property type="protein sequence ID" value="RNA27107.1"/>
    <property type="molecule type" value="Genomic_DNA"/>
</dbReference>
<keyword evidence="1" id="KW-0472">Membrane</keyword>
<evidence type="ECO:0000256" key="1">
    <source>
        <dbReference type="SAM" id="Phobius"/>
    </source>
</evidence>
<keyword evidence="1" id="KW-0812">Transmembrane</keyword>
<keyword evidence="3" id="KW-1185">Reference proteome</keyword>
<feature type="transmembrane region" description="Helical" evidence="1">
    <location>
        <begin position="16"/>
        <end position="38"/>
    </location>
</feature>
<dbReference type="Proteomes" id="UP000276133">
    <property type="component" value="Unassembled WGS sequence"/>
</dbReference>
<protein>
    <submittedName>
        <fullName evidence="2">Uncharacterized protein</fullName>
    </submittedName>
</protein>
<organism evidence="2 3">
    <name type="scientific">Brachionus plicatilis</name>
    <name type="common">Marine rotifer</name>
    <name type="synonym">Brachionus muelleri</name>
    <dbReference type="NCBI Taxonomy" id="10195"/>
    <lineage>
        <taxon>Eukaryota</taxon>
        <taxon>Metazoa</taxon>
        <taxon>Spiralia</taxon>
        <taxon>Gnathifera</taxon>
        <taxon>Rotifera</taxon>
        <taxon>Eurotatoria</taxon>
        <taxon>Monogononta</taxon>
        <taxon>Pseudotrocha</taxon>
        <taxon>Ploima</taxon>
        <taxon>Brachionidae</taxon>
        <taxon>Brachionus</taxon>
    </lineage>
</organism>
<keyword evidence="1" id="KW-1133">Transmembrane helix</keyword>
<gene>
    <name evidence="2" type="ORF">BpHYR1_002979</name>
</gene>
<sequence>MYFLFLYSKLELEFKTLFISLFFLTNFHFNMKSIFLLMKRYAIKLKKFIFPNFDTGIELTTKLHKCMALTTKKEKYSPLYYNHESQVEYRNQSVFERAYSGILFRL</sequence>
<accession>A0A3M7RUW3</accession>
<evidence type="ECO:0000313" key="3">
    <source>
        <dbReference type="Proteomes" id="UP000276133"/>
    </source>
</evidence>
<evidence type="ECO:0000313" key="2">
    <source>
        <dbReference type="EMBL" id="RNA27107.1"/>
    </source>
</evidence>